<dbReference type="Pfam" id="PF12833">
    <property type="entry name" value="HTH_18"/>
    <property type="match status" value="1"/>
</dbReference>
<dbReference type="GO" id="GO:0003700">
    <property type="term" value="F:DNA-binding transcription factor activity"/>
    <property type="evidence" value="ECO:0007669"/>
    <property type="project" value="InterPro"/>
</dbReference>
<dbReference type="PROSITE" id="PS01124">
    <property type="entry name" value="HTH_ARAC_FAMILY_2"/>
    <property type="match status" value="1"/>
</dbReference>
<dbReference type="InterPro" id="IPR009057">
    <property type="entry name" value="Homeodomain-like_sf"/>
</dbReference>
<evidence type="ECO:0000313" key="6">
    <source>
        <dbReference type="Proteomes" id="UP000547510"/>
    </source>
</evidence>
<dbReference type="InterPro" id="IPR018060">
    <property type="entry name" value="HTH_AraC"/>
</dbReference>
<dbReference type="PANTHER" id="PTHR43280">
    <property type="entry name" value="ARAC-FAMILY TRANSCRIPTIONAL REGULATOR"/>
    <property type="match status" value="1"/>
</dbReference>
<evidence type="ECO:0000313" key="5">
    <source>
        <dbReference type="EMBL" id="MBB5958104.1"/>
    </source>
</evidence>
<dbReference type="PRINTS" id="PR00032">
    <property type="entry name" value="HTHARAC"/>
</dbReference>
<reference evidence="5 6" key="1">
    <citation type="submission" date="2020-08" db="EMBL/GenBank/DDBJ databases">
        <title>Genomic Encyclopedia of Type Strains, Phase III (KMG-III): the genomes of soil and plant-associated and newly described type strains.</title>
        <authorList>
            <person name="Whitman W."/>
        </authorList>
    </citation>
    <scope>NUCLEOTIDE SEQUENCE [LARGE SCALE GENOMIC DNA]</scope>
    <source>
        <strain evidence="5 6">CECT 8640</strain>
    </source>
</reference>
<dbReference type="AlphaFoldDB" id="A0A841CP12"/>
<comment type="caution">
    <text evidence="5">The sequence shown here is derived from an EMBL/GenBank/DDBJ whole genome shotgun (WGS) entry which is preliminary data.</text>
</comment>
<dbReference type="Gene3D" id="1.10.10.60">
    <property type="entry name" value="Homeodomain-like"/>
    <property type="match status" value="1"/>
</dbReference>
<sequence>MTDPVLLHRIQAFIDARLADPELTPERVAAAHHVSTRQLYRLFESEGTTVARWIRDRRLERCRRDLIADRVGVGVVGARWGMPDSSYFSRVFRQTYGCAPREYRRAGRVG</sequence>
<dbReference type="GO" id="GO:0043565">
    <property type="term" value="F:sequence-specific DNA binding"/>
    <property type="evidence" value="ECO:0007669"/>
    <property type="project" value="InterPro"/>
</dbReference>
<feature type="domain" description="HTH araC/xylS-type" evidence="4">
    <location>
        <begin position="8"/>
        <end position="106"/>
    </location>
</feature>
<keyword evidence="2 5" id="KW-0238">DNA-binding</keyword>
<accession>A0A841CP12</accession>
<keyword evidence="6" id="KW-1185">Reference proteome</keyword>
<name>A0A841CP12_9PSEU</name>
<evidence type="ECO:0000256" key="3">
    <source>
        <dbReference type="ARBA" id="ARBA00023163"/>
    </source>
</evidence>
<dbReference type="PANTHER" id="PTHR43280:SF31">
    <property type="entry name" value="TRANSCRIPTIONAL REGULATORY PROTEIN"/>
    <property type="match status" value="1"/>
</dbReference>
<evidence type="ECO:0000256" key="2">
    <source>
        <dbReference type="ARBA" id="ARBA00023125"/>
    </source>
</evidence>
<evidence type="ECO:0000256" key="1">
    <source>
        <dbReference type="ARBA" id="ARBA00023015"/>
    </source>
</evidence>
<evidence type="ECO:0000259" key="4">
    <source>
        <dbReference type="PROSITE" id="PS01124"/>
    </source>
</evidence>
<keyword evidence="3" id="KW-0804">Transcription</keyword>
<gene>
    <name evidence="5" type="ORF">FHS29_004712</name>
</gene>
<dbReference type="EMBL" id="JACHJN010000007">
    <property type="protein sequence ID" value="MBB5958104.1"/>
    <property type="molecule type" value="Genomic_DNA"/>
</dbReference>
<protein>
    <submittedName>
        <fullName evidence="5">AraC-like DNA-binding protein</fullName>
    </submittedName>
</protein>
<dbReference type="SMART" id="SM00342">
    <property type="entry name" value="HTH_ARAC"/>
    <property type="match status" value="1"/>
</dbReference>
<proteinExistence type="predicted"/>
<dbReference type="SUPFAM" id="SSF46689">
    <property type="entry name" value="Homeodomain-like"/>
    <property type="match status" value="1"/>
</dbReference>
<organism evidence="5 6">
    <name type="scientific">Saccharothrix tamanrassetensis</name>
    <dbReference type="NCBI Taxonomy" id="1051531"/>
    <lineage>
        <taxon>Bacteria</taxon>
        <taxon>Bacillati</taxon>
        <taxon>Actinomycetota</taxon>
        <taxon>Actinomycetes</taxon>
        <taxon>Pseudonocardiales</taxon>
        <taxon>Pseudonocardiaceae</taxon>
        <taxon>Saccharothrix</taxon>
    </lineage>
</organism>
<keyword evidence="1" id="KW-0805">Transcription regulation</keyword>
<dbReference type="Proteomes" id="UP000547510">
    <property type="component" value="Unassembled WGS sequence"/>
</dbReference>
<dbReference type="InterPro" id="IPR020449">
    <property type="entry name" value="Tscrpt_reg_AraC-type_HTH"/>
</dbReference>
<dbReference type="RefSeq" id="WP_184693762.1">
    <property type="nucleotide sequence ID" value="NZ_JACHJN010000007.1"/>
</dbReference>